<dbReference type="STRING" id="523841.HFX_0902"/>
<evidence type="ECO:0000313" key="1">
    <source>
        <dbReference type="EMBL" id="AFK18624.1"/>
    </source>
</evidence>
<protein>
    <submittedName>
        <fullName evidence="1">Uncharacterized protein</fullName>
    </submittedName>
</protein>
<gene>
    <name evidence="1" type="ordered locus">HFX_0902</name>
</gene>
<dbReference type="HOGENOM" id="CLU_2581289_0_0_2"/>
<reference evidence="1 2" key="1">
    <citation type="journal article" date="2012" name="J. Bacteriol.">
        <title>Complete genome sequence of the metabolically versatile halophilic archaeon Haloferax mediterranei, a poly(3-hydroxybutyrate-co-3-hydroxyvalerate) producer.</title>
        <authorList>
            <person name="Han J."/>
            <person name="Zhang F."/>
            <person name="Hou J."/>
            <person name="Liu X."/>
            <person name="Li M."/>
            <person name="Liu H."/>
            <person name="Cai L."/>
            <person name="Zhang B."/>
            <person name="Chen Y."/>
            <person name="Zhou J."/>
            <person name="Hu S."/>
            <person name="Xiang H."/>
        </authorList>
    </citation>
    <scope>NUCLEOTIDE SEQUENCE [LARGE SCALE GENOMIC DNA]</scope>
    <source>
        <strain evidence="2">ATCC 33500 / DSM 1411 / JCM 8866 / NBRC 14739 / NCIMB 2177 / R-4</strain>
    </source>
</reference>
<organism evidence="1 2">
    <name type="scientific">Haloferax mediterranei (strain ATCC 33500 / DSM 1411 / JCM 8866 / NBRC 14739 / NCIMB 2177 / R-4)</name>
    <name type="common">Halobacterium mediterranei</name>
    <dbReference type="NCBI Taxonomy" id="523841"/>
    <lineage>
        <taxon>Archaea</taxon>
        <taxon>Methanobacteriati</taxon>
        <taxon>Methanobacteriota</taxon>
        <taxon>Stenosarchaea group</taxon>
        <taxon>Halobacteria</taxon>
        <taxon>Halobacteriales</taxon>
        <taxon>Haloferacaceae</taxon>
        <taxon>Haloferax</taxon>
    </lineage>
</organism>
<name>I3R314_HALMT</name>
<dbReference type="AlphaFoldDB" id="I3R314"/>
<proteinExistence type="predicted"/>
<dbReference type="Proteomes" id="UP000006469">
    <property type="component" value="Chromosome"/>
</dbReference>
<sequence length="80" mass="8126">MLPLTVVDSISRVTASSFAPAFACASGTGEFQSLICSHLLFEVARANESEFTSTRDDGVAAGFVGGEALDGRGADGAVGR</sequence>
<accession>I3R314</accession>
<evidence type="ECO:0000313" key="2">
    <source>
        <dbReference type="Proteomes" id="UP000006469"/>
    </source>
</evidence>
<dbReference type="KEGG" id="hme:HFX_0902"/>
<dbReference type="EMBL" id="CP001868">
    <property type="protein sequence ID" value="AFK18624.1"/>
    <property type="molecule type" value="Genomic_DNA"/>
</dbReference>